<evidence type="ECO:0000256" key="3">
    <source>
        <dbReference type="ARBA" id="ARBA00022833"/>
    </source>
</evidence>
<dbReference type="InterPro" id="IPR010666">
    <property type="entry name" value="Znf_GRF"/>
</dbReference>
<dbReference type="PROSITE" id="PS51999">
    <property type="entry name" value="ZF_GRF"/>
    <property type="match status" value="1"/>
</dbReference>
<keyword evidence="9" id="KW-1185">Reference proteome</keyword>
<feature type="compositionally biased region" description="Low complexity" evidence="5">
    <location>
        <begin position="692"/>
        <end position="702"/>
    </location>
</feature>
<evidence type="ECO:0000313" key="9">
    <source>
        <dbReference type="Proteomes" id="UP001231189"/>
    </source>
</evidence>
<feature type="compositionally biased region" description="Basic and acidic residues" evidence="5">
    <location>
        <begin position="415"/>
        <end position="426"/>
    </location>
</feature>
<protein>
    <recommendedName>
        <fullName evidence="10">F-box domain-containing protein</fullName>
    </recommendedName>
</protein>
<dbReference type="AlphaFoldDB" id="A0AAD8SG49"/>
<keyword evidence="2 4" id="KW-0863">Zinc-finger</keyword>
<dbReference type="Gene3D" id="1.20.1280.50">
    <property type="match status" value="1"/>
</dbReference>
<keyword evidence="3" id="KW-0862">Zinc</keyword>
<dbReference type="SUPFAM" id="SSF81383">
    <property type="entry name" value="F-box domain"/>
    <property type="match status" value="1"/>
</dbReference>
<dbReference type="PROSITE" id="PS50181">
    <property type="entry name" value="FBOX"/>
    <property type="match status" value="1"/>
</dbReference>
<proteinExistence type="predicted"/>
<feature type="compositionally biased region" description="Acidic residues" evidence="5">
    <location>
        <begin position="405"/>
        <end position="414"/>
    </location>
</feature>
<keyword evidence="1" id="KW-0479">Metal-binding</keyword>
<feature type="region of interest" description="Disordered" evidence="5">
    <location>
        <begin position="215"/>
        <end position="236"/>
    </location>
</feature>
<reference evidence="8" key="1">
    <citation type="submission" date="2023-07" db="EMBL/GenBank/DDBJ databases">
        <title>A chromosome-level genome assembly of Lolium multiflorum.</title>
        <authorList>
            <person name="Chen Y."/>
            <person name="Copetti D."/>
            <person name="Kolliker R."/>
            <person name="Studer B."/>
        </authorList>
    </citation>
    <scope>NUCLEOTIDE SEQUENCE</scope>
    <source>
        <strain evidence="8">02402/16</strain>
        <tissue evidence="8">Leaf</tissue>
    </source>
</reference>
<accession>A0AAD8SG49</accession>
<evidence type="ECO:0000259" key="7">
    <source>
        <dbReference type="PROSITE" id="PS51999"/>
    </source>
</evidence>
<dbReference type="SMART" id="SM00256">
    <property type="entry name" value="FBOX"/>
    <property type="match status" value="1"/>
</dbReference>
<evidence type="ECO:0000259" key="6">
    <source>
        <dbReference type="PROSITE" id="PS50181"/>
    </source>
</evidence>
<dbReference type="InterPro" id="IPR001810">
    <property type="entry name" value="F-box_dom"/>
</dbReference>
<evidence type="ECO:0008006" key="10">
    <source>
        <dbReference type="Google" id="ProtNLM"/>
    </source>
</evidence>
<evidence type="ECO:0000256" key="1">
    <source>
        <dbReference type="ARBA" id="ARBA00022723"/>
    </source>
</evidence>
<dbReference type="EMBL" id="JAUUTY010000004">
    <property type="protein sequence ID" value="KAK1651546.1"/>
    <property type="molecule type" value="Genomic_DNA"/>
</dbReference>
<feature type="region of interest" description="Disordered" evidence="5">
    <location>
        <begin position="404"/>
        <end position="437"/>
    </location>
</feature>
<feature type="domain" description="GRF-type" evidence="7">
    <location>
        <begin position="490"/>
        <end position="549"/>
    </location>
</feature>
<dbReference type="CDD" id="cd22249">
    <property type="entry name" value="UDM1_RNF168_RNF169-like"/>
    <property type="match status" value="1"/>
</dbReference>
<dbReference type="PANTHER" id="PTHR34591">
    <property type="entry name" value="OS03G0653100 PROTEIN-RELATED"/>
    <property type="match status" value="1"/>
</dbReference>
<comment type="caution">
    <text evidence="8">The sequence shown here is derived from an EMBL/GenBank/DDBJ whole genome shotgun (WGS) entry which is preliminary data.</text>
</comment>
<evidence type="ECO:0000256" key="5">
    <source>
        <dbReference type="SAM" id="MobiDB-lite"/>
    </source>
</evidence>
<feature type="compositionally biased region" description="Basic and acidic residues" evidence="5">
    <location>
        <begin position="597"/>
        <end position="624"/>
    </location>
</feature>
<dbReference type="Pfam" id="PF00646">
    <property type="entry name" value="F-box"/>
    <property type="match status" value="1"/>
</dbReference>
<organism evidence="8 9">
    <name type="scientific">Lolium multiflorum</name>
    <name type="common">Italian ryegrass</name>
    <name type="synonym">Lolium perenne subsp. multiflorum</name>
    <dbReference type="NCBI Taxonomy" id="4521"/>
    <lineage>
        <taxon>Eukaryota</taxon>
        <taxon>Viridiplantae</taxon>
        <taxon>Streptophyta</taxon>
        <taxon>Embryophyta</taxon>
        <taxon>Tracheophyta</taxon>
        <taxon>Spermatophyta</taxon>
        <taxon>Magnoliopsida</taxon>
        <taxon>Liliopsida</taxon>
        <taxon>Poales</taxon>
        <taxon>Poaceae</taxon>
        <taxon>BOP clade</taxon>
        <taxon>Pooideae</taxon>
        <taxon>Poodae</taxon>
        <taxon>Poeae</taxon>
        <taxon>Poeae Chloroplast Group 2 (Poeae type)</taxon>
        <taxon>Loliodinae</taxon>
        <taxon>Loliinae</taxon>
        <taxon>Lolium</taxon>
    </lineage>
</organism>
<evidence type="ECO:0000313" key="8">
    <source>
        <dbReference type="EMBL" id="KAK1651546.1"/>
    </source>
</evidence>
<feature type="region of interest" description="Disordered" evidence="5">
    <location>
        <begin position="597"/>
        <end position="711"/>
    </location>
</feature>
<evidence type="ECO:0000256" key="4">
    <source>
        <dbReference type="PROSITE-ProRule" id="PRU01343"/>
    </source>
</evidence>
<sequence length="711" mass="80942">MDATNDGDRLPYDVLLDILSRLPCGALVESRRVCRSWRAAVDAHSLLLPYFFPRAGAFPGVFTNNFWSEHKVALQYQKDFASDMGTVHGAKSSFFSPWKSRSGRLRGAGGEPVFRFPTFRHDWASVMDHCNGLLLLEGDFGSARKDYYVCNPATVRCARLQRPSEEEPWPDHEAMFLAFDPGVSRHHEVFLFPKYFREEQLFEEELGQQTYVKGHLGSAHDEESQTSPQQRGVPPPEQLQELHVHEPRDEDPGHALVSVLVFSSRTGRWARREFVPGPCAPRHLYNAVIAPQGHSEQIWKSAEYWRGSLYVHCINGLLLILRTSEEVYDMVQVPGKAYNEKTFRWSYRQELPHVRVLASYERGVHYVALDKYELQESIYDVEIGQGEKVDEVGDCVQEFIHEEDSMGDTADDVDENNHGEGDTNKDGDEDVESIDSSECSWNSNDYNFLSENYDYHQDPLKYEHEYYGIEFRPVKAKAASLPPGVTAERCWCGRLAKVKQVEDFSDQFGMKFFMCASYEHDPPRSLASSSTRPPSPPPLCKWFHWIDTEQPDWARQEVEEKHRRAWATFFEEERQEKARANAKAERERQIQKLRAEQARNREVNQKRMDDEAARRFAEEEHQGEESCIVKGKSSKSLKGKSAAPPVVDSDDDFEPSTKAKKAASSKGKSAKSSKGKSVAPPVVDSDEDFEPSTKAMKAASSKGKGKGVMRS</sequence>
<feature type="compositionally biased region" description="Basic residues" evidence="5">
    <location>
        <begin position="658"/>
        <end position="674"/>
    </location>
</feature>
<dbReference type="InterPro" id="IPR036047">
    <property type="entry name" value="F-box-like_dom_sf"/>
</dbReference>
<dbReference type="Proteomes" id="UP001231189">
    <property type="component" value="Unassembled WGS sequence"/>
</dbReference>
<gene>
    <name evidence="8" type="ORF">QYE76_069351</name>
</gene>
<feature type="domain" description="F-box" evidence="6">
    <location>
        <begin position="4"/>
        <end position="50"/>
    </location>
</feature>
<dbReference type="GO" id="GO:0008270">
    <property type="term" value="F:zinc ion binding"/>
    <property type="evidence" value="ECO:0007669"/>
    <property type="project" value="UniProtKB-KW"/>
</dbReference>
<dbReference type="PANTHER" id="PTHR34591:SF33">
    <property type="entry name" value="F-BOX DOMAIN-CONTAINING PROTEIN"/>
    <property type="match status" value="1"/>
</dbReference>
<name>A0AAD8SG49_LOLMU</name>
<evidence type="ECO:0000256" key="2">
    <source>
        <dbReference type="ARBA" id="ARBA00022771"/>
    </source>
</evidence>